<dbReference type="GO" id="GO:0016757">
    <property type="term" value="F:glycosyltransferase activity"/>
    <property type="evidence" value="ECO:0007669"/>
    <property type="project" value="UniProtKB-KW"/>
</dbReference>
<name>A0ABV3LAL1_9RHOB</name>
<keyword evidence="4" id="KW-1185">Reference proteome</keyword>
<evidence type="ECO:0000259" key="2">
    <source>
        <dbReference type="Pfam" id="PF13439"/>
    </source>
</evidence>
<feature type="domain" description="Glycosyltransferase subfamily 4-like N-terminal" evidence="2">
    <location>
        <begin position="6"/>
        <end position="74"/>
    </location>
</feature>
<accession>A0ABV3LAL1</accession>
<evidence type="ECO:0000256" key="1">
    <source>
        <dbReference type="ARBA" id="ARBA00022679"/>
    </source>
</evidence>
<comment type="caution">
    <text evidence="3">The sequence shown here is derived from an EMBL/GenBank/DDBJ whole genome shotgun (WGS) entry which is preliminary data.</text>
</comment>
<evidence type="ECO:0000313" key="3">
    <source>
        <dbReference type="EMBL" id="MEV8468604.1"/>
    </source>
</evidence>
<dbReference type="RefSeq" id="WP_366194580.1">
    <property type="nucleotide sequence ID" value="NZ_JBFBVU010000033.1"/>
</dbReference>
<dbReference type="Pfam" id="PF13439">
    <property type="entry name" value="Glyco_transf_4"/>
    <property type="match status" value="1"/>
</dbReference>
<dbReference type="EMBL" id="JBFBVU010000033">
    <property type="protein sequence ID" value="MEV8468604.1"/>
    <property type="molecule type" value="Genomic_DNA"/>
</dbReference>
<keyword evidence="1 3" id="KW-0808">Transferase</keyword>
<dbReference type="CDD" id="cd03801">
    <property type="entry name" value="GT4_PimA-like"/>
    <property type="match status" value="1"/>
</dbReference>
<gene>
    <name evidence="3" type="ORF">AB0T83_17670</name>
</gene>
<dbReference type="PANTHER" id="PTHR46401:SF2">
    <property type="entry name" value="GLYCOSYLTRANSFERASE WBBK-RELATED"/>
    <property type="match status" value="1"/>
</dbReference>
<dbReference type="EC" id="2.4.-.-" evidence="3"/>
<evidence type="ECO:0000313" key="4">
    <source>
        <dbReference type="Proteomes" id="UP001553161"/>
    </source>
</evidence>
<sequence>MLAAVAAPLVALVHHPLALETGLAPEVAAALVARERDNLALARHILVPSPHTARVLMADYGVPEAKLTVVEPGVIRSAQTAVSKAEPPLILSVGLQAARKGHDVLLRALARLTDLDWQAVIVGRAHEAPVARALVQLRGDLGVTDRVRLAGLLSDDEVQDLYRAARVFALATRYEGYGMVFAEALVHGLPIVSCRVGAVPDTVPGQAGLLVEAEDDRAFAEALRRVLCEAGMRQAMASASDRAGLKLPDWDMQARRVGAVLEALTEGEVAVRRGIEPLFPG</sequence>
<proteinExistence type="predicted"/>
<dbReference type="Proteomes" id="UP001553161">
    <property type="component" value="Unassembled WGS sequence"/>
</dbReference>
<dbReference type="SUPFAM" id="SSF53756">
    <property type="entry name" value="UDP-Glycosyltransferase/glycogen phosphorylase"/>
    <property type="match status" value="1"/>
</dbReference>
<dbReference type="InterPro" id="IPR028098">
    <property type="entry name" value="Glyco_trans_4-like_N"/>
</dbReference>
<organism evidence="3 4">
    <name type="scientific">Meridianimarinicoccus marinus</name>
    <dbReference type="NCBI Taxonomy" id="3231483"/>
    <lineage>
        <taxon>Bacteria</taxon>
        <taxon>Pseudomonadati</taxon>
        <taxon>Pseudomonadota</taxon>
        <taxon>Alphaproteobacteria</taxon>
        <taxon>Rhodobacterales</taxon>
        <taxon>Paracoccaceae</taxon>
        <taxon>Meridianimarinicoccus</taxon>
    </lineage>
</organism>
<protein>
    <submittedName>
        <fullName evidence="3">Glycosyltransferase family 4 protein</fullName>
        <ecNumber evidence="3">2.4.-.-</ecNumber>
    </submittedName>
</protein>
<dbReference type="PANTHER" id="PTHR46401">
    <property type="entry name" value="GLYCOSYLTRANSFERASE WBBK-RELATED"/>
    <property type="match status" value="1"/>
</dbReference>
<dbReference type="Gene3D" id="3.40.50.2000">
    <property type="entry name" value="Glycogen Phosphorylase B"/>
    <property type="match status" value="2"/>
</dbReference>
<dbReference type="Pfam" id="PF13692">
    <property type="entry name" value="Glyco_trans_1_4"/>
    <property type="match status" value="1"/>
</dbReference>
<keyword evidence="3" id="KW-0328">Glycosyltransferase</keyword>
<reference evidence="3 4" key="1">
    <citation type="submission" date="2024-07" db="EMBL/GenBank/DDBJ databases">
        <authorList>
            <person name="Kang M."/>
        </authorList>
    </citation>
    <scope>NUCLEOTIDE SEQUENCE [LARGE SCALE GENOMIC DNA]</scope>
    <source>
        <strain evidence="3 4">DFM31</strain>
    </source>
</reference>